<organism evidence="8 9">
    <name type="scientific">Sparassis crispa</name>
    <dbReference type="NCBI Taxonomy" id="139825"/>
    <lineage>
        <taxon>Eukaryota</taxon>
        <taxon>Fungi</taxon>
        <taxon>Dikarya</taxon>
        <taxon>Basidiomycota</taxon>
        <taxon>Agaricomycotina</taxon>
        <taxon>Agaricomycetes</taxon>
        <taxon>Polyporales</taxon>
        <taxon>Sparassidaceae</taxon>
        <taxon>Sparassis</taxon>
    </lineage>
</organism>
<feature type="transmembrane region" description="Helical" evidence="6">
    <location>
        <begin position="157"/>
        <end position="179"/>
    </location>
</feature>
<evidence type="ECO:0000313" key="8">
    <source>
        <dbReference type="EMBL" id="GBE80730.1"/>
    </source>
</evidence>
<dbReference type="AlphaFoldDB" id="A0A401GEY5"/>
<dbReference type="InParanoid" id="A0A401GEY5"/>
<dbReference type="GO" id="GO:0016020">
    <property type="term" value="C:membrane"/>
    <property type="evidence" value="ECO:0007669"/>
    <property type="project" value="UniProtKB-SubCell"/>
</dbReference>
<evidence type="ECO:0000313" key="9">
    <source>
        <dbReference type="Proteomes" id="UP000287166"/>
    </source>
</evidence>
<reference evidence="8 9" key="1">
    <citation type="journal article" date="2018" name="Sci. Rep.">
        <title>Genome sequence of the cauliflower mushroom Sparassis crispa (Hanabiratake) and its association with beneficial usage.</title>
        <authorList>
            <person name="Kiyama R."/>
            <person name="Furutani Y."/>
            <person name="Kawaguchi K."/>
            <person name="Nakanishi T."/>
        </authorList>
    </citation>
    <scope>NUCLEOTIDE SEQUENCE [LARGE SCALE GENOMIC DNA]</scope>
</reference>
<dbReference type="FunCoup" id="A0A401GEY5">
    <property type="interactions" value="11"/>
</dbReference>
<accession>A0A401GEY5</accession>
<feature type="domain" description="3-oxo-5-alpha-steroid 4-dehydrogenase C-terminal" evidence="7">
    <location>
        <begin position="124"/>
        <end position="301"/>
    </location>
</feature>
<dbReference type="PANTHER" id="PTHR10556:SF43">
    <property type="entry name" value="STEROID 5-ALPHA-REDUCTASE DET2"/>
    <property type="match status" value="1"/>
</dbReference>
<dbReference type="PROSITE" id="PS50244">
    <property type="entry name" value="S5A_REDUCTASE"/>
    <property type="match status" value="1"/>
</dbReference>
<keyword evidence="5 6" id="KW-0472">Membrane</keyword>
<protein>
    <recommendedName>
        <fullName evidence="7">3-oxo-5-alpha-steroid 4-dehydrogenase C-terminal domain-containing protein</fullName>
    </recommendedName>
</protein>
<dbReference type="Pfam" id="PF02544">
    <property type="entry name" value="Steroid_dh"/>
    <property type="match status" value="1"/>
</dbReference>
<dbReference type="PANTHER" id="PTHR10556">
    <property type="entry name" value="3-OXO-5-ALPHA-STEROID 4-DEHYDROGENASE"/>
    <property type="match status" value="1"/>
</dbReference>
<feature type="transmembrane region" description="Helical" evidence="6">
    <location>
        <begin position="20"/>
        <end position="38"/>
    </location>
</feature>
<evidence type="ECO:0000256" key="3">
    <source>
        <dbReference type="ARBA" id="ARBA00022692"/>
    </source>
</evidence>
<keyword evidence="9" id="KW-1185">Reference proteome</keyword>
<gene>
    <name evidence="8" type="ORF">SCP_0304490</name>
</gene>
<evidence type="ECO:0000256" key="5">
    <source>
        <dbReference type="ARBA" id="ARBA00023136"/>
    </source>
</evidence>
<evidence type="ECO:0000256" key="1">
    <source>
        <dbReference type="ARBA" id="ARBA00004141"/>
    </source>
</evidence>
<dbReference type="Proteomes" id="UP000287166">
    <property type="component" value="Unassembled WGS sequence"/>
</dbReference>
<keyword evidence="4 6" id="KW-1133">Transmembrane helix</keyword>
<dbReference type="InterPro" id="IPR039357">
    <property type="entry name" value="SRD5A/TECR"/>
</dbReference>
<evidence type="ECO:0000256" key="6">
    <source>
        <dbReference type="SAM" id="Phobius"/>
    </source>
</evidence>
<dbReference type="GeneID" id="38777647"/>
<dbReference type="STRING" id="139825.A0A401GEY5"/>
<name>A0A401GEY5_9APHY</name>
<dbReference type="InterPro" id="IPR001104">
    <property type="entry name" value="3-oxo-5_a-steroid_4-DH_C"/>
</dbReference>
<dbReference type="GO" id="GO:0016627">
    <property type="term" value="F:oxidoreductase activity, acting on the CH-CH group of donors"/>
    <property type="evidence" value="ECO:0007669"/>
    <property type="project" value="InterPro"/>
</dbReference>
<dbReference type="GO" id="GO:0006629">
    <property type="term" value="P:lipid metabolic process"/>
    <property type="evidence" value="ECO:0007669"/>
    <property type="project" value="InterPro"/>
</dbReference>
<evidence type="ECO:0000256" key="4">
    <source>
        <dbReference type="ARBA" id="ARBA00022989"/>
    </source>
</evidence>
<sequence>MALGMLDIAQAQALYDVARKWFAIVPPLQVPITFFIGAPFGRFAPENESIFLVDGIKAWIAMELVAPIAFTYTYLQSPLSPTHSIPPLTLSTPATLLAAFFLLHYLNRSLVSPLRSPARSKSHIIVPLFAIVFNVVNGCLMGTYLSSPGAQTFLAEAFARPLFWLGVGMWAAGLAGNVLHDEVLLDIRRKAKAKGKARESIGDGKNKQEYYAIPHGYLYSLISYPNYFCEWCEWLGFALAAAPLPSFASGTALMATLSPPYLFFLSELSVMLPRAYRGHQWYRSRFPDYPKERKAVIPFLF</sequence>
<evidence type="ECO:0000256" key="2">
    <source>
        <dbReference type="ARBA" id="ARBA00007742"/>
    </source>
</evidence>
<dbReference type="RefSeq" id="XP_027611643.1">
    <property type="nucleotide sequence ID" value="XM_027755842.1"/>
</dbReference>
<feature type="transmembrane region" description="Helical" evidence="6">
    <location>
        <begin position="84"/>
        <end position="103"/>
    </location>
</feature>
<evidence type="ECO:0000259" key="7">
    <source>
        <dbReference type="Pfam" id="PF02544"/>
    </source>
</evidence>
<dbReference type="OrthoDB" id="5788137at2759"/>
<comment type="similarity">
    <text evidence="2">Belongs to the steroid 5-alpha reductase family.</text>
</comment>
<proteinExistence type="inferred from homology"/>
<comment type="subcellular location">
    <subcellularLocation>
        <location evidence="1">Membrane</location>
        <topology evidence="1">Multi-pass membrane protein</topology>
    </subcellularLocation>
</comment>
<keyword evidence="3 6" id="KW-0812">Transmembrane</keyword>
<dbReference type="EMBL" id="BFAD01000003">
    <property type="protein sequence ID" value="GBE80730.1"/>
    <property type="molecule type" value="Genomic_DNA"/>
</dbReference>
<comment type="caution">
    <text evidence="8">The sequence shown here is derived from an EMBL/GenBank/DDBJ whole genome shotgun (WGS) entry which is preliminary data.</text>
</comment>
<feature type="transmembrane region" description="Helical" evidence="6">
    <location>
        <begin position="124"/>
        <end position="145"/>
    </location>
</feature>